<dbReference type="Gene3D" id="3.40.50.10610">
    <property type="entry name" value="ABC-type transport auxiliary lipoprotein component"/>
    <property type="match status" value="1"/>
</dbReference>
<proteinExistence type="predicted"/>
<dbReference type="EMBL" id="SACQ01000003">
    <property type="protein sequence ID" value="RVU31102.1"/>
    <property type="molecule type" value="Genomic_DNA"/>
</dbReference>
<feature type="signal peptide" evidence="1">
    <location>
        <begin position="1"/>
        <end position="27"/>
    </location>
</feature>
<dbReference type="Proteomes" id="UP000282818">
    <property type="component" value="Unassembled WGS sequence"/>
</dbReference>
<dbReference type="AlphaFoldDB" id="A0A437Q942"/>
<evidence type="ECO:0000313" key="2">
    <source>
        <dbReference type="EMBL" id="RVU31102.1"/>
    </source>
</evidence>
<accession>A0A437Q942</accession>
<reference evidence="2 3" key="1">
    <citation type="submission" date="2019-01" db="EMBL/GenBank/DDBJ databases">
        <authorList>
            <person name="Chen W.-M."/>
        </authorList>
    </citation>
    <scope>NUCLEOTIDE SEQUENCE [LARGE SCALE GENOMIC DNA]</scope>
    <source>
        <strain evidence="2 3">HPM-16</strain>
    </source>
</reference>
<comment type="caution">
    <text evidence="2">The sequence shown here is derived from an EMBL/GenBank/DDBJ whole genome shotgun (WGS) entry which is preliminary data.</text>
</comment>
<evidence type="ECO:0000313" key="3">
    <source>
        <dbReference type="Proteomes" id="UP000282818"/>
    </source>
</evidence>
<sequence>MKKCALALLAVTALAGCSSHYSGQSFALSENDAVVLMPLVNHSTTPLAGEKAEDILRSLWIQQGNTALTVYPRGTAANDGLPDLDDQKRYERVRGWLAQQSASYYLSGSVSEWRYKSGLSGEPTVGLTVNLHRTSDDQVVWSATGARSGWDRESLSGTAQKVMAKILSDIEMETE</sequence>
<keyword evidence="1" id="KW-0732">Signal</keyword>
<gene>
    <name evidence="2" type="ORF">EOE65_08845</name>
</gene>
<dbReference type="RefSeq" id="WP_127693947.1">
    <property type="nucleotide sequence ID" value="NZ_SACQ01000003.1"/>
</dbReference>
<feature type="chain" id="PRO_5019465628" evidence="1">
    <location>
        <begin position="28"/>
        <end position="175"/>
    </location>
</feature>
<organism evidence="2 3">
    <name type="scientific">Neptunomonas marina</name>
    <dbReference type="NCBI Taxonomy" id="1815562"/>
    <lineage>
        <taxon>Bacteria</taxon>
        <taxon>Pseudomonadati</taxon>
        <taxon>Pseudomonadota</taxon>
        <taxon>Gammaproteobacteria</taxon>
        <taxon>Oceanospirillales</taxon>
        <taxon>Oceanospirillaceae</taxon>
        <taxon>Neptunomonas</taxon>
    </lineage>
</organism>
<protein>
    <submittedName>
        <fullName evidence="2">Protein PelC</fullName>
    </submittedName>
</protein>
<evidence type="ECO:0000256" key="1">
    <source>
        <dbReference type="SAM" id="SignalP"/>
    </source>
</evidence>
<keyword evidence="3" id="KW-1185">Reference proteome</keyword>
<name>A0A437Q942_9GAMM</name>
<dbReference type="PROSITE" id="PS51257">
    <property type="entry name" value="PROKAR_LIPOPROTEIN"/>
    <property type="match status" value="1"/>
</dbReference>